<keyword evidence="6 14" id="KW-0378">Hydrolase</keyword>
<keyword evidence="9" id="KW-0368">Histidine biosynthesis</keyword>
<dbReference type="SUPFAM" id="SSF53223">
    <property type="entry name" value="Aminoacid dehydrogenase-like, N-terminal domain"/>
    <property type="match status" value="1"/>
</dbReference>
<reference evidence="14 15" key="1">
    <citation type="journal article" date="2016" name="Nat. Commun.">
        <title>Thousands of microbial genomes shed light on interconnected biogeochemical processes in an aquifer system.</title>
        <authorList>
            <person name="Anantharaman K."/>
            <person name="Brown C.T."/>
            <person name="Hug L.A."/>
            <person name="Sharon I."/>
            <person name="Castelle C.J."/>
            <person name="Probst A.J."/>
            <person name="Thomas B.C."/>
            <person name="Singh A."/>
            <person name="Wilkins M.J."/>
            <person name="Karaoz U."/>
            <person name="Brodie E.L."/>
            <person name="Williams K.H."/>
            <person name="Hubbard S.S."/>
            <person name="Banfield J.F."/>
        </authorList>
    </citation>
    <scope>NUCLEOTIDE SEQUENCE [LARGE SCALE GENOMIC DNA]</scope>
</reference>
<feature type="non-terminal residue" evidence="14">
    <location>
        <position position="246"/>
    </location>
</feature>
<dbReference type="Pfam" id="PF00763">
    <property type="entry name" value="THF_DHG_CYH"/>
    <property type="match status" value="1"/>
</dbReference>
<evidence type="ECO:0000256" key="10">
    <source>
        <dbReference type="ARBA" id="ARBA00023167"/>
    </source>
</evidence>
<evidence type="ECO:0000256" key="3">
    <source>
        <dbReference type="ARBA" id="ARBA00022563"/>
    </source>
</evidence>
<proteinExistence type="inferred from homology"/>
<dbReference type="GO" id="GO:0009086">
    <property type="term" value="P:methionine biosynthetic process"/>
    <property type="evidence" value="ECO:0007669"/>
    <property type="project" value="UniProtKB-KW"/>
</dbReference>
<dbReference type="GO" id="GO:0005829">
    <property type="term" value="C:cytosol"/>
    <property type="evidence" value="ECO:0007669"/>
    <property type="project" value="TreeGrafter"/>
</dbReference>
<organism evidence="14 15">
    <name type="scientific">Candidatus Vogelbacteria bacterium RIFOXYB1_FULL_42_16</name>
    <dbReference type="NCBI Taxonomy" id="1802436"/>
    <lineage>
        <taxon>Bacteria</taxon>
        <taxon>Candidatus Vogeliibacteriota</taxon>
    </lineage>
</organism>
<evidence type="ECO:0000256" key="6">
    <source>
        <dbReference type="ARBA" id="ARBA00022801"/>
    </source>
</evidence>
<keyword evidence="5" id="KW-0658">Purine biosynthesis</keyword>
<dbReference type="FunFam" id="3.40.50.10860:FF:000005">
    <property type="entry name" value="C-1-tetrahydrofolate synthase, cytoplasmic, putative"/>
    <property type="match status" value="1"/>
</dbReference>
<keyword evidence="4" id="KW-0028">Amino-acid biosynthesis</keyword>
<dbReference type="GO" id="GO:0035999">
    <property type="term" value="P:tetrahydrofolate interconversion"/>
    <property type="evidence" value="ECO:0007669"/>
    <property type="project" value="TreeGrafter"/>
</dbReference>
<dbReference type="InterPro" id="IPR000672">
    <property type="entry name" value="THF_DH/CycHdrlase"/>
</dbReference>
<comment type="caution">
    <text evidence="14">The sequence shown here is derived from an EMBL/GenBank/DDBJ whole genome shotgun (WGS) entry which is preliminary data.</text>
</comment>
<evidence type="ECO:0000256" key="5">
    <source>
        <dbReference type="ARBA" id="ARBA00022755"/>
    </source>
</evidence>
<evidence type="ECO:0000256" key="8">
    <source>
        <dbReference type="ARBA" id="ARBA00023002"/>
    </source>
</evidence>
<feature type="domain" description="Tetrahydrofolate dehydrogenase/cyclohydrolase NAD(P)-binding" evidence="13">
    <location>
        <begin position="142"/>
        <end position="246"/>
    </location>
</feature>
<evidence type="ECO:0000256" key="11">
    <source>
        <dbReference type="ARBA" id="ARBA00023268"/>
    </source>
</evidence>
<evidence type="ECO:0000259" key="13">
    <source>
        <dbReference type="Pfam" id="PF02882"/>
    </source>
</evidence>
<dbReference type="Gene3D" id="3.40.50.720">
    <property type="entry name" value="NAD(P)-binding Rossmann-like Domain"/>
    <property type="match status" value="1"/>
</dbReference>
<evidence type="ECO:0000259" key="12">
    <source>
        <dbReference type="Pfam" id="PF00763"/>
    </source>
</evidence>
<accession>A0A1G2QGV1</accession>
<dbReference type="FunFam" id="3.40.50.720:FF:000094">
    <property type="entry name" value="Bifunctional protein FolD"/>
    <property type="match status" value="1"/>
</dbReference>
<keyword evidence="10" id="KW-0486">Methionine biosynthesis</keyword>
<evidence type="ECO:0000256" key="9">
    <source>
        <dbReference type="ARBA" id="ARBA00023102"/>
    </source>
</evidence>
<gene>
    <name evidence="14" type="ORF">A2370_00035</name>
</gene>
<keyword evidence="8" id="KW-0560">Oxidoreductase</keyword>
<feature type="domain" description="Tetrahydrofolate dehydrogenase/cyclohydrolase catalytic" evidence="12">
    <location>
        <begin position="5"/>
        <end position="118"/>
    </location>
</feature>
<dbReference type="CDD" id="cd01080">
    <property type="entry name" value="NAD_bind_m-THF_DH_Cyclohyd"/>
    <property type="match status" value="1"/>
</dbReference>
<protein>
    <submittedName>
        <fullName evidence="14">Bifunctional methylenetetrahydrofolate dehydrogenase/methenyltetrahydrofolate cyclohydrolase</fullName>
    </submittedName>
</protein>
<evidence type="ECO:0000256" key="7">
    <source>
        <dbReference type="ARBA" id="ARBA00022857"/>
    </source>
</evidence>
<dbReference type="Gene3D" id="3.40.50.10860">
    <property type="entry name" value="Leucine Dehydrogenase, chain A, domain 1"/>
    <property type="match status" value="1"/>
</dbReference>
<dbReference type="InterPro" id="IPR020630">
    <property type="entry name" value="THF_DH/CycHdrlase_cat_dom"/>
</dbReference>
<dbReference type="Proteomes" id="UP000176222">
    <property type="component" value="Unassembled WGS sequence"/>
</dbReference>
<dbReference type="GO" id="GO:0006164">
    <property type="term" value="P:purine nucleotide biosynthetic process"/>
    <property type="evidence" value="ECO:0007669"/>
    <property type="project" value="UniProtKB-KW"/>
</dbReference>
<dbReference type="EMBL" id="MHTH01000004">
    <property type="protein sequence ID" value="OHA59211.1"/>
    <property type="molecule type" value="Genomic_DNA"/>
</dbReference>
<evidence type="ECO:0000256" key="4">
    <source>
        <dbReference type="ARBA" id="ARBA00022605"/>
    </source>
</evidence>
<keyword evidence="11" id="KW-0511">Multifunctional enzyme</keyword>
<dbReference type="PANTHER" id="PTHR48099">
    <property type="entry name" value="C-1-TETRAHYDROFOLATE SYNTHASE, CYTOPLASMIC-RELATED"/>
    <property type="match status" value="1"/>
</dbReference>
<dbReference type="InterPro" id="IPR020631">
    <property type="entry name" value="THF_DH/CycHdrlase_NAD-bd_dom"/>
</dbReference>
<keyword evidence="7" id="KW-0521">NADP</keyword>
<dbReference type="GO" id="GO:0000105">
    <property type="term" value="P:L-histidine biosynthetic process"/>
    <property type="evidence" value="ECO:0007669"/>
    <property type="project" value="UniProtKB-KW"/>
</dbReference>
<dbReference type="Pfam" id="PF02882">
    <property type="entry name" value="THF_DHG_CYH_C"/>
    <property type="match status" value="1"/>
</dbReference>
<evidence type="ECO:0000313" key="15">
    <source>
        <dbReference type="Proteomes" id="UP000176222"/>
    </source>
</evidence>
<evidence type="ECO:0000313" key="14">
    <source>
        <dbReference type="EMBL" id="OHA59211.1"/>
    </source>
</evidence>
<dbReference type="PANTHER" id="PTHR48099:SF5">
    <property type="entry name" value="C-1-TETRAHYDROFOLATE SYNTHASE, CYTOPLASMIC"/>
    <property type="match status" value="1"/>
</dbReference>
<evidence type="ECO:0000256" key="2">
    <source>
        <dbReference type="ARBA" id="ARBA00011738"/>
    </source>
</evidence>
<dbReference type="InterPro" id="IPR036291">
    <property type="entry name" value="NAD(P)-bd_dom_sf"/>
</dbReference>
<evidence type="ECO:0000256" key="1">
    <source>
        <dbReference type="ARBA" id="ARBA00004777"/>
    </source>
</evidence>
<comment type="subunit">
    <text evidence="2">Homodimer.</text>
</comment>
<dbReference type="GO" id="GO:0004477">
    <property type="term" value="F:methenyltetrahydrofolate cyclohydrolase activity"/>
    <property type="evidence" value="ECO:0007669"/>
    <property type="project" value="TreeGrafter"/>
</dbReference>
<dbReference type="SUPFAM" id="SSF51735">
    <property type="entry name" value="NAD(P)-binding Rossmann-fold domains"/>
    <property type="match status" value="1"/>
</dbReference>
<comment type="pathway">
    <text evidence="1">One-carbon metabolism; tetrahydrofolate interconversion.</text>
</comment>
<dbReference type="GO" id="GO:0004488">
    <property type="term" value="F:methylenetetrahydrofolate dehydrogenase (NADP+) activity"/>
    <property type="evidence" value="ECO:0007669"/>
    <property type="project" value="InterPro"/>
</dbReference>
<dbReference type="STRING" id="1802436.A2370_00035"/>
<dbReference type="InterPro" id="IPR046346">
    <property type="entry name" value="Aminoacid_DH-like_N_sf"/>
</dbReference>
<dbReference type="PRINTS" id="PR00085">
    <property type="entry name" value="THFDHDRGNASE"/>
</dbReference>
<dbReference type="HAMAP" id="MF_01576">
    <property type="entry name" value="THF_DHG_CYH"/>
    <property type="match status" value="1"/>
</dbReference>
<name>A0A1G2QGV1_9BACT</name>
<dbReference type="AlphaFoldDB" id="A0A1G2QGV1"/>
<sequence length="246" mass="27094">MAQILDGRIISKQIKDVVRRELVSLHVKPGLTVLLVGLDPASQTYVENKAKACREIGIRSEILRYPITTKKEEIIAKIEELNIDPQIHGILLQLPLPGDLHSFEQDILESIDPEKDVDGLHPINIGRFMNNKYLSDATVLLPCTPYGVIRLLQAYNVSIAGKDVVIIGRSNLVGKPLGMLFLAENATVTFCHSKTLNIKTITTQADIVVSAVGRPKFIDATYIKKGAVVIDVGFNYEEKALVGDVD</sequence>
<keyword evidence="3" id="KW-0554">One-carbon metabolism</keyword>